<organism evidence="2 3">
    <name type="scientific">Fonsecaea erecta</name>
    <dbReference type="NCBI Taxonomy" id="1367422"/>
    <lineage>
        <taxon>Eukaryota</taxon>
        <taxon>Fungi</taxon>
        <taxon>Dikarya</taxon>
        <taxon>Ascomycota</taxon>
        <taxon>Pezizomycotina</taxon>
        <taxon>Eurotiomycetes</taxon>
        <taxon>Chaetothyriomycetidae</taxon>
        <taxon>Chaetothyriales</taxon>
        <taxon>Herpotrichiellaceae</taxon>
        <taxon>Fonsecaea</taxon>
    </lineage>
</organism>
<feature type="region of interest" description="Disordered" evidence="1">
    <location>
        <begin position="113"/>
        <end position="135"/>
    </location>
</feature>
<dbReference type="EMBL" id="LVYI01000009">
    <property type="protein sequence ID" value="OAP56209.1"/>
    <property type="molecule type" value="Genomic_DNA"/>
</dbReference>
<evidence type="ECO:0000313" key="3">
    <source>
        <dbReference type="Proteomes" id="UP000078343"/>
    </source>
</evidence>
<protein>
    <submittedName>
        <fullName evidence="2">Uncharacterized protein</fullName>
    </submittedName>
</protein>
<proteinExistence type="predicted"/>
<feature type="region of interest" description="Disordered" evidence="1">
    <location>
        <begin position="1"/>
        <end position="86"/>
    </location>
</feature>
<keyword evidence="3" id="KW-1185">Reference proteome</keyword>
<gene>
    <name evidence="2" type="ORF">AYL99_09388</name>
</gene>
<dbReference type="AlphaFoldDB" id="A0A178Z8U5"/>
<dbReference type="OrthoDB" id="4144239at2759"/>
<accession>A0A178Z8U5</accession>
<feature type="compositionally biased region" description="Basic and acidic residues" evidence="1">
    <location>
        <begin position="49"/>
        <end position="64"/>
    </location>
</feature>
<feature type="compositionally biased region" description="Basic and acidic residues" evidence="1">
    <location>
        <begin position="1"/>
        <end position="12"/>
    </location>
</feature>
<evidence type="ECO:0000256" key="1">
    <source>
        <dbReference type="SAM" id="MobiDB-lite"/>
    </source>
</evidence>
<sequence length="135" mass="14621">MSSFFDKLKVSKSEGMSGMGADQGALRDKLEASDPQYFSPQNGDAPATDAHDELGSGKGQELDRAPNTFGGPSFGRTSAIQRHKSEAWNKVDPRVGYDADEIRKEELKRYESKYGKPSGDVSDAHMRGTGMAGMT</sequence>
<dbReference type="RefSeq" id="XP_018689576.1">
    <property type="nucleotide sequence ID" value="XM_018840895.1"/>
</dbReference>
<reference evidence="2 3" key="1">
    <citation type="submission" date="2016-04" db="EMBL/GenBank/DDBJ databases">
        <title>Draft genome of Fonsecaea erecta CBS 125763.</title>
        <authorList>
            <person name="Weiss V.A."/>
            <person name="Vicente V.A."/>
            <person name="Raittz R.T."/>
            <person name="Moreno L.F."/>
            <person name="De Souza E.M."/>
            <person name="Pedrosa F.O."/>
            <person name="Steffens M.B."/>
            <person name="Faoro H."/>
            <person name="Tadra-Sfeir M.Z."/>
            <person name="Najafzadeh M.J."/>
            <person name="Felipe M.S."/>
            <person name="Teixeira M."/>
            <person name="Sun J."/>
            <person name="Xi L."/>
            <person name="Gomes R."/>
            <person name="De Azevedo C.M."/>
            <person name="Salgado C.G."/>
            <person name="Da Silva M.B."/>
            <person name="Nascimento M.F."/>
            <person name="Queiroz-Telles F."/>
            <person name="Attili D.S."/>
            <person name="Gorbushina A."/>
        </authorList>
    </citation>
    <scope>NUCLEOTIDE SEQUENCE [LARGE SCALE GENOMIC DNA]</scope>
    <source>
        <strain evidence="2 3">CBS 125763</strain>
    </source>
</reference>
<dbReference type="Proteomes" id="UP000078343">
    <property type="component" value="Unassembled WGS sequence"/>
</dbReference>
<comment type="caution">
    <text evidence="2">The sequence shown here is derived from an EMBL/GenBank/DDBJ whole genome shotgun (WGS) entry which is preliminary data.</text>
</comment>
<name>A0A178Z8U5_9EURO</name>
<dbReference type="GeneID" id="30013556"/>
<evidence type="ECO:0000313" key="2">
    <source>
        <dbReference type="EMBL" id="OAP56209.1"/>
    </source>
</evidence>